<dbReference type="Proteomes" id="UP000054870">
    <property type="component" value="Unassembled WGS sequence"/>
</dbReference>
<sequence>MKASHMNTGNPRVALFYAPPAASAWWREGCEWLGRDPENGLETATSAHELTHAPRRYGWHATLVAPFHLAAGIELEDVLACARIWASSVPRFEMPVKAAELGRFVALRPEHAYDDEWMRTLAGSALQLLCPLRAAPSRESIEKRIADGLSPRQTALVREWGYPYVLDEYRFHMTLSDSLDDANARASIMSEWTRRIDTLGPLPMHGAALFIEPEPGAPFTLWQRLPFNNAQDAAA</sequence>
<keyword evidence="2" id="KW-1185">Reference proteome</keyword>
<reference evidence="1" key="1">
    <citation type="submission" date="2016-01" db="EMBL/GenBank/DDBJ databases">
        <authorList>
            <person name="Peeters C."/>
        </authorList>
    </citation>
    <scope>NUCLEOTIDE SEQUENCE [LARGE SCALE GENOMIC DNA]</scope>
    <source>
        <strain evidence="1">LMG 29318</strain>
    </source>
</reference>
<dbReference type="EMBL" id="FCOF02000028">
    <property type="protein sequence ID" value="SAK80147.1"/>
    <property type="molecule type" value="Genomic_DNA"/>
</dbReference>
<organism evidence="1 2">
    <name type="scientific">Caballeronia catudaia</name>
    <dbReference type="NCBI Taxonomy" id="1777136"/>
    <lineage>
        <taxon>Bacteria</taxon>
        <taxon>Pseudomonadati</taxon>
        <taxon>Pseudomonadota</taxon>
        <taxon>Betaproteobacteria</taxon>
        <taxon>Burkholderiales</taxon>
        <taxon>Burkholderiaceae</taxon>
        <taxon>Caballeronia</taxon>
    </lineage>
</organism>
<dbReference type="InterPro" id="IPR009389">
    <property type="entry name" value="DUF1045"/>
</dbReference>
<dbReference type="RefSeq" id="WP_061126672.1">
    <property type="nucleotide sequence ID" value="NZ_FCOF02000028.1"/>
</dbReference>
<gene>
    <name evidence="1" type="ORF">AWB75_04924</name>
</gene>
<comment type="caution">
    <text evidence="1">The sequence shown here is derived from an EMBL/GenBank/DDBJ whole genome shotgun (WGS) entry which is preliminary data.</text>
</comment>
<evidence type="ECO:0000313" key="2">
    <source>
        <dbReference type="Proteomes" id="UP000054870"/>
    </source>
</evidence>
<protein>
    <recommendedName>
        <fullName evidence="3">Phosphonate metabolism protein</fullName>
    </recommendedName>
</protein>
<dbReference type="OrthoDB" id="5801437at2"/>
<dbReference type="AlphaFoldDB" id="A0A158CF52"/>
<proteinExistence type="predicted"/>
<accession>A0A158CF52</accession>
<evidence type="ECO:0008006" key="3">
    <source>
        <dbReference type="Google" id="ProtNLM"/>
    </source>
</evidence>
<dbReference type="Pfam" id="PF06299">
    <property type="entry name" value="DUF1045"/>
    <property type="match status" value="1"/>
</dbReference>
<evidence type="ECO:0000313" key="1">
    <source>
        <dbReference type="EMBL" id="SAK80147.1"/>
    </source>
</evidence>
<name>A0A158CF52_9BURK</name>